<accession>A0ABQ4K6B6</accession>
<reference evidence="1 2" key="1">
    <citation type="submission" date="2021-03" db="EMBL/GenBank/DDBJ databases">
        <title>Antimicrobial resistance genes in bacteria isolated from Japanese honey, and their potential for conferring macrolide and lincosamide resistance in the American foulbrood pathogen Paenibacillus larvae.</title>
        <authorList>
            <person name="Okamoto M."/>
            <person name="Kumagai M."/>
            <person name="Kanamori H."/>
            <person name="Takamatsu D."/>
        </authorList>
    </citation>
    <scope>NUCLEOTIDE SEQUENCE [LARGE SCALE GENOMIC DNA]</scope>
    <source>
        <strain evidence="1 2">J1TS3</strain>
    </source>
</reference>
<evidence type="ECO:0000313" key="1">
    <source>
        <dbReference type="EMBL" id="GIN21269.1"/>
    </source>
</evidence>
<name>A0ABQ4K6B6_9BACI</name>
<dbReference type="RefSeq" id="WP_018704897.1">
    <property type="nucleotide sequence ID" value="NZ_BOQT01000008.1"/>
</dbReference>
<comment type="caution">
    <text evidence="1">The sequence shown here is derived from an EMBL/GenBank/DDBJ whole genome shotgun (WGS) entry which is preliminary data.</text>
</comment>
<dbReference type="EMBL" id="BOQT01000008">
    <property type="protein sequence ID" value="GIN21269.1"/>
    <property type="molecule type" value="Genomic_DNA"/>
</dbReference>
<sequence length="132" mass="14591">MENRANYLKKNQEIEELRKSLKKKIEAAVWLQAIGQVSEAILLSKLYFISDNPESEGEKTVLTGAWIQASGQLLEALGVSKEVSTDNIDIIMEGQRIIISGDFLQGVGGLITSVGGAEVFNEEYFEKPDFLP</sequence>
<keyword evidence="2" id="KW-1185">Reference proteome</keyword>
<evidence type="ECO:0000313" key="2">
    <source>
        <dbReference type="Proteomes" id="UP000680279"/>
    </source>
</evidence>
<dbReference type="Proteomes" id="UP000680279">
    <property type="component" value="Unassembled WGS sequence"/>
</dbReference>
<protein>
    <submittedName>
        <fullName evidence="1">Uncharacterized protein</fullName>
    </submittedName>
</protein>
<gene>
    <name evidence="1" type="ORF">J1TS3_24030</name>
</gene>
<organism evidence="1 2">
    <name type="scientific">Siminovitchia fordii</name>
    <dbReference type="NCBI Taxonomy" id="254759"/>
    <lineage>
        <taxon>Bacteria</taxon>
        <taxon>Bacillati</taxon>
        <taxon>Bacillota</taxon>
        <taxon>Bacilli</taxon>
        <taxon>Bacillales</taxon>
        <taxon>Bacillaceae</taxon>
        <taxon>Siminovitchia</taxon>
    </lineage>
</organism>
<proteinExistence type="predicted"/>